<keyword evidence="3" id="KW-1185">Reference proteome</keyword>
<dbReference type="Gene3D" id="1.10.287.110">
    <property type="entry name" value="DnaJ domain"/>
    <property type="match status" value="1"/>
</dbReference>
<dbReference type="PANTHER" id="PTHR44825">
    <property type="match status" value="1"/>
</dbReference>
<protein>
    <submittedName>
        <fullName evidence="4">DnaJ-like protein 60</fullName>
    </submittedName>
</protein>
<dbReference type="SMART" id="SM00271">
    <property type="entry name" value="DnaJ"/>
    <property type="match status" value="1"/>
</dbReference>
<keyword evidence="1" id="KW-1133">Transmembrane helix</keyword>
<dbReference type="CDD" id="cd06257">
    <property type="entry name" value="DnaJ"/>
    <property type="match status" value="1"/>
</dbReference>
<dbReference type="InterPro" id="IPR036869">
    <property type="entry name" value="J_dom_sf"/>
</dbReference>
<dbReference type="GeneID" id="113512994"/>
<organism evidence="3 4">
    <name type="scientific">Galleria mellonella</name>
    <name type="common">Greater wax moth</name>
    <dbReference type="NCBI Taxonomy" id="7137"/>
    <lineage>
        <taxon>Eukaryota</taxon>
        <taxon>Metazoa</taxon>
        <taxon>Ecdysozoa</taxon>
        <taxon>Arthropoda</taxon>
        <taxon>Hexapoda</taxon>
        <taxon>Insecta</taxon>
        <taxon>Pterygota</taxon>
        <taxon>Neoptera</taxon>
        <taxon>Endopterygota</taxon>
        <taxon>Lepidoptera</taxon>
        <taxon>Glossata</taxon>
        <taxon>Ditrysia</taxon>
        <taxon>Pyraloidea</taxon>
        <taxon>Pyralidae</taxon>
        <taxon>Galleriinae</taxon>
        <taxon>Galleria</taxon>
    </lineage>
</organism>
<feature type="transmembrane region" description="Helical" evidence="1">
    <location>
        <begin position="149"/>
        <end position="170"/>
    </location>
</feature>
<proteinExistence type="predicted"/>
<evidence type="ECO:0000256" key="1">
    <source>
        <dbReference type="SAM" id="Phobius"/>
    </source>
</evidence>
<dbReference type="SUPFAM" id="SSF46565">
    <property type="entry name" value="Chaperone J-domain"/>
    <property type="match status" value="1"/>
</dbReference>
<accession>A0ABM3MED3</accession>
<dbReference type="RefSeq" id="XP_052749609.1">
    <property type="nucleotide sequence ID" value="XM_052893649.1"/>
</dbReference>
<dbReference type="Proteomes" id="UP001652740">
    <property type="component" value="Unplaced"/>
</dbReference>
<evidence type="ECO:0000259" key="2">
    <source>
        <dbReference type="PROSITE" id="PS50076"/>
    </source>
</evidence>
<keyword evidence="1" id="KW-0812">Transmembrane</keyword>
<dbReference type="PRINTS" id="PR00625">
    <property type="entry name" value="JDOMAIN"/>
</dbReference>
<sequence>MYFMKRNTDFKSISTFIRLYSLARKNYYEILNLRRNCSDKEIKDAFIQMSKEYHPDKNKDEKAQEKFVSIVEAYNVLGKPCSRAQYDSMITVASHTGTATGTSFVYRTHVPYNLRNNPNYSFYYEHQRSANTSEKAKTQGAEVKKLPNYVIIMMCFGVGLIGCLLQIYVIREMYLAGSRRSLERSKYLAAELDKVRAAAHENTNEEQTRLLMEKIVTASNPTVATASLGQALASEKK</sequence>
<feature type="domain" description="J" evidence="2">
    <location>
        <begin position="26"/>
        <end position="90"/>
    </location>
</feature>
<evidence type="ECO:0000313" key="4">
    <source>
        <dbReference type="RefSeq" id="XP_052749609.1"/>
    </source>
</evidence>
<evidence type="ECO:0000313" key="3">
    <source>
        <dbReference type="Proteomes" id="UP001652740"/>
    </source>
</evidence>
<dbReference type="InterPro" id="IPR052763">
    <property type="entry name" value="DnaJ_C4"/>
</dbReference>
<gene>
    <name evidence="4" type="primary">LOC113512994</name>
</gene>
<reference evidence="4" key="1">
    <citation type="submission" date="2025-08" db="UniProtKB">
        <authorList>
            <consortium name="RefSeq"/>
        </authorList>
    </citation>
    <scope>IDENTIFICATION</scope>
    <source>
        <tissue evidence="4">Whole larvae</tissue>
    </source>
</reference>
<name>A0ABM3MED3_GALME</name>
<dbReference type="Pfam" id="PF00226">
    <property type="entry name" value="DnaJ"/>
    <property type="match status" value="1"/>
</dbReference>
<dbReference type="InterPro" id="IPR001623">
    <property type="entry name" value="DnaJ_domain"/>
</dbReference>
<dbReference type="PANTHER" id="PTHR44825:SF1">
    <property type="entry name" value="DNAJ HOMOLOG SUBFAMILY C MEMBER 4"/>
    <property type="match status" value="1"/>
</dbReference>
<keyword evidence="1" id="KW-0472">Membrane</keyword>
<dbReference type="PROSITE" id="PS50076">
    <property type="entry name" value="DNAJ_2"/>
    <property type="match status" value="1"/>
</dbReference>